<comment type="caution">
    <text evidence="1">The sequence shown here is derived from an EMBL/GenBank/DDBJ whole genome shotgun (WGS) entry which is preliminary data.</text>
</comment>
<protein>
    <submittedName>
        <fullName evidence="1">Protein suppressor of sable</fullName>
    </submittedName>
</protein>
<accession>A0A8J4U671</accession>
<reference evidence="1" key="1">
    <citation type="submission" date="2020-07" db="EMBL/GenBank/DDBJ databases">
        <title>Clarias magur genome sequencing, assembly and annotation.</title>
        <authorList>
            <person name="Kushwaha B."/>
            <person name="Kumar R."/>
            <person name="Das P."/>
            <person name="Joshi C.G."/>
            <person name="Kumar D."/>
            <person name="Nagpure N.S."/>
            <person name="Pandey M."/>
            <person name="Agarwal S."/>
            <person name="Srivastava S."/>
            <person name="Singh M."/>
            <person name="Sahoo L."/>
            <person name="Jayasankar P."/>
            <person name="Meher P.K."/>
            <person name="Koringa P.G."/>
            <person name="Iquebal M.A."/>
            <person name="Das S.P."/>
            <person name="Bit A."/>
            <person name="Patnaik S."/>
            <person name="Patel N."/>
            <person name="Shah T.M."/>
            <person name="Hinsu A."/>
            <person name="Jena J.K."/>
        </authorList>
    </citation>
    <scope>NUCLEOTIDE SEQUENCE</scope>
    <source>
        <strain evidence="1">CIFAMagur01</strain>
        <tissue evidence="1">Testis</tissue>
    </source>
</reference>
<evidence type="ECO:0000313" key="2">
    <source>
        <dbReference type="Proteomes" id="UP000727407"/>
    </source>
</evidence>
<proteinExistence type="predicted"/>
<keyword evidence="2" id="KW-1185">Reference proteome</keyword>
<evidence type="ECO:0000313" key="1">
    <source>
        <dbReference type="EMBL" id="KAF5890227.1"/>
    </source>
</evidence>
<name>A0A8J4U671_CLAMG</name>
<dbReference type="EMBL" id="QNUK01000708">
    <property type="protein sequence ID" value="KAF5890227.1"/>
    <property type="molecule type" value="Genomic_DNA"/>
</dbReference>
<dbReference type="Proteomes" id="UP000727407">
    <property type="component" value="Unassembled WGS sequence"/>
</dbReference>
<gene>
    <name evidence="1" type="primary">su(sable)</name>
    <name evidence="1" type="ORF">DAT39_020070</name>
</gene>
<dbReference type="AlphaFoldDB" id="A0A8J4U671"/>
<sequence length="118" mass="13248">MFGRLYLSEGYNSGDHNLQPTPQCPNLPSPTLIPRTHLENVGMNTDPCHVMDQLIQHLTHMQASPQEFVQDFKPVTQEVGQMEKTENHRHSPSYNKAQLTYHALTADKAETPKGALVA</sequence>
<organism evidence="1 2">
    <name type="scientific">Clarias magur</name>
    <name type="common">Asian catfish</name>
    <name type="synonym">Macropteronotus magur</name>
    <dbReference type="NCBI Taxonomy" id="1594786"/>
    <lineage>
        <taxon>Eukaryota</taxon>
        <taxon>Metazoa</taxon>
        <taxon>Chordata</taxon>
        <taxon>Craniata</taxon>
        <taxon>Vertebrata</taxon>
        <taxon>Euteleostomi</taxon>
        <taxon>Actinopterygii</taxon>
        <taxon>Neopterygii</taxon>
        <taxon>Teleostei</taxon>
        <taxon>Ostariophysi</taxon>
        <taxon>Siluriformes</taxon>
        <taxon>Clariidae</taxon>
        <taxon>Clarias</taxon>
    </lineage>
</organism>